<accession>A0A6G1G4U3</accession>
<proteinExistence type="predicted"/>
<reference evidence="3" key="2">
    <citation type="submission" date="2020-04" db="EMBL/GenBank/DDBJ databases">
        <authorList>
            <consortium name="NCBI Genome Project"/>
        </authorList>
    </citation>
    <scope>NUCLEOTIDE SEQUENCE</scope>
    <source>
        <strain evidence="3">CBS 781.70</strain>
    </source>
</reference>
<keyword evidence="2" id="KW-1185">Reference proteome</keyword>
<dbReference type="AlphaFoldDB" id="A0A6G1G4U3"/>
<reference evidence="3" key="3">
    <citation type="submission" date="2025-04" db="UniProtKB">
        <authorList>
            <consortium name="RefSeq"/>
        </authorList>
    </citation>
    <scope>IDENTIFICATION</scope>
    <source>
        <strain evidence="3">CBS 781.70</strain>
    </source>
</reference>
<sequence length="187" mass="21176">MYIAHVTGSFPLHSRLVNQHLRNGIDHEYQYLGYLELREGSLLTAHCSACQSVRLPPIPEPPHWCQHESLLRTNNQDGSQSNSADHDIGDARRRVTFWNPHASLAPYSGFFRFVIRPTKCSGHDLQERQKKRKAHAVDHDLNLIGAEQDLETNCSLCTGQALTSALKTQKQLLTGVLKDLLRFTKIL</sequence>
<protein>
    <submittedName>
        <fullName evidence="1 3">Uncharacterized protein</fullName>
    </submittedName>
</protein>
<dbReference type="GeneID" id="54415871"/>
<dbReference type="RefSeq" id="XP_033534669.1">
    <property type="nucleotide sequence ID" value="XM_033675301.1"/>
</dbReference>
<name>A0A6G1G4U3_9PEZI</name>
<evidence type="ECO:0000313" key="3">
    <source>
        <dbReference type="RefSeq" id="XP_033534669.1"/>
    </source>
</evidence>
<gene>
    <name evidence="1 3" type="ORF">P152DRAFT_336860</name>
</gene>
<evidence type="ECO:0000313" key="2">
    <source>
        <dbReference type="Proteomes" id="UP000504638"/>
    </source>
</evidence>
<dbReference type="Proteomes" id="UP000504638">
    <property type="component" value="Unplaced"/>
</dbReference>
<dbReference type="EMBL" id="ML975156">
    <property type="protein sequence ID" value="KAF1813038.1"/>
    <property type="molecule type" value="Genomic_DNA"/>
</dbReference>
<evidence type="ECO:0000313" key="1">
    <source>
        <dbReference type="EMBL" id="KAF1813038.1"/>
    </source>
</evidence>
<reference evidence="1 3" key="1">
    <citation type="submission" date="2020-01" db="EMBL/GenBank/DDBJ databases">
        <authorList>
            <consortium name="DOE Joint Genome Institute"/>
            <person name="Haridas S."/>
            <person name="Albert R."/>
            <person name="Binder M."/>
            <person name="Bloem J."/>
            <person name="Labutti K."/>
            <person name="Salamov A."/>
            <person name="Andreopoulos B."/>
            <person name="Baker S.E."/>
            <person name="Barry K."/>
            <person name="Bills G."/>
            <person name="Bluhm B.H."/>
            <person name="Cannon C."/>
            <person name="Castanera R."/>
            <person name="Culley D.E."/>
            <person name="Daum C."/>
            <person name="Ezra D."/>
            <person name="Gonzalez J.B."/>
            <person name="Henrissat B."/>
            <person name="Kuo A."/>
            <person name="Liang C."/>
            <person name="Lipzen A."/>
            <person name="Lutzoni F."/>
            <person name="Magnuson J."/>
            <person name="Mondo S."/>
            <person name="Nolan M."/>
            <person name="Ohm R."/>
            <person name="Pangilinan J."/>
            <person name="Park H.-J."/>
            <person name="Ramirez L."/>
            <person name="Alfaro M."/>
            <person name="Sun H."/>
            <person name="Tritt A."/>
            <person name="Yoshinaga Y."/>
            <person name="Zwiers L.-H."/>
            <person name="Turgeon B.G."/>
            <person name="Goodwin S.B."/>
            <person name="Spatafora J.W."/>
            <person name="Crous P.W."/>
            <person name="Grigoriev I.V."/>
        </authorList>
    </citation>
    <scope>NUCLEOTIDE SEQUENCE</scope>
    <source>
        <strain evidence="1 3">CBS 781.70</strain>
    </source>
</reference>
<organism evidence="1">
    <name type="scientific">Eremomyces bilateralis CBS 781.70</name>
    <dbReference type="NCBI Taxonomy" id="1392243"/>
    <lineage>
        <taxon>Eukaryota</taxon>
        <taxon>Fungi</taxon>
        <taxon>Dikarya</taxon>
        <taxon>Ascomycota</taxon>
        <taxon>Pezizomycotina</taxon>
        <taxon>Dothideomycetes</taxon>
        <taxon>Dothideomycetes incertae sedis</taxon>
        <taxon>Eremomycetales</taxon>
        <taxon>Eremomycetaceae</taxon>
        <taxon>Eremomyces</taxon>
    </lineage>
</organism>